<dbReference type="Proteomes" id="UP001279410">
    <property type="component" value="Unassembled WGS sequence"/>
</dbReference>
<evidence type="ECO:0000313" key="2">
    <source>
        <dbReference type="Proteomes" id="UP001279410"/>
    </source>
</evidence>
<accession>A0AAD3REB8</accession>
<dbReference type="InterPro" id="IPR013783">
    <property type="entry name" value="Ig-like_fold"/>
</dbReference>
<comment type="caution">
    <text evidence="1">The sequence shown here is derived from an EMBL/GenBank/DDBJ whole genome shotgun (WGS) entry which is preliminary data.</text>
</comment>
<protein>
    <submittedName>
        <fullName evidence="1">Obscurin-like protein</fullName>
    </submittedName>
</protein>
<sequence>MLLFKQLEEPVSLGKDSTAAEGRRQNFHSTVSQFLDDITGSNRAVVILQPNWSEIYRGETITVRCEIQGGGDTGWGMNGQQAAHSGS</sequence>
<evidence type="ECO:0000313" key="1">
    <source>
        <dbReference type="EMBL" id="GLD64740.1"/>
    </source>
</evidence>
<name>A0AAD3REB8_LATJO</name>
<dbReference type="Gene3D" id="2.60.40.10">
    <property type="entry name" value="Immunoglobulins"/>
    <property type="match status" value="1"/>
</dbReference>
<dbReference type="AlphaFoldDB" id="A0AAD3REB8"/>
<proteinExistence type="predicted"/>
<gene>
    <name evidence="1" type="ORF">AKAME5_001626600</name>
</gene>
<keyword evidence="2" id="KW-1185">Reference proteome</keyword>
<reference evidence="1" key="1">
    <citation type="submission" date="2022-08" db="EMBL/GenBank/DDBJ databases">
        <title>Genome sequencing of akame (Lates japonicus).</title>
        <authorList>
            <person name="Hashiguchi Y."/>
            <person name="Takahashi H."/>
        </authorList>
    </citation>
    <scope>NUCLEOTIDE SEQUENCE</scope>
    <source>
        <strain evidence="1">Kochi</strain>
    </source>
</reference>
<dbReference type="EMBL" id="BRZM01000070">
    <property type="protein sequence ID" value="GLD64740.1"/>
    <property type="molecule type" value="Genomic_DNA"/>
</dbReference>
<organism evidence="1 2">
    <name type="scientific">Lates japonicus</name>
    <name type="common">Japanese lates</name>
    <dbReference type="NCBI Taxonomy" id="270547"/>
    <lineage>
        <taxon>Eukaryota</taxon>
        <taxon>Metazoa</taxon>
        <taxon>Chordata</taxon>
        <taxon>Craniata</taxon>
        <taxon>Vertebrata</taxon>
        <taxon>Euteleostomi</taxon>
        <taxon>Actinopterygii</taxon>
        <taxon>Neopterygii</taxon>
        <taxon>Teleostei</taxon>
        <taxon>Neoteleostei</taxon>
        <taxon>Acanthomorphata</taxon>
        <taxon>Carangaria</taxon>
        <taxon>Carangaria incertae sedis</taxon>
        <taxon>Centropomidae</taxon>
        <taxon>Lates</taxon>
    </lineage>
</organism>